<dbReference type="InterPro" id="IPR056462">
    <property type="entry name" value="HAD_RAM2/GPAT1-8"/>
</dbReference>
<evidence type="ECO:0000256" key="4">
    <source>
        <dbReference type="ARBA" id="ARBA00022692"/>
    </source>
</evidence>
<dbReference type="OMA" id="WRAFGSC"/>
<evidence type="ECO:0000313" key="9">
    <source>
        <dbReference type="Proteomes" id="UP000825935"/>
    </source>
</evidence>
<keyword evidence="6" id="KW-0472">Membrane</keyword>
<reference evidence="8" key="1">
    <citation type="submission" date="2021-08" db="EMBL/GenBank/DDBJ databases">
        <title>WGS assembly of Ceratopteris richardii.</title>
        <authorList>
            <person name="Marchant D.B."/>
            <person name="Chen G."/>
            <person name="Jenkins J."/>
            <person name="Shu S."/>
            <person name="Leebens-Mack J."/>
            <person name="Grimwood J."/>
            <person name="Schmutz J."/>
            <person name="Soltis P."/>
            <person name="Soltis D."/>
            <person name="Chen Z.-H."/>
        </authorList>
    </citation>
    <scope>NUCLEOTIDE SEQUENCE</scope>
    <source>
        <strain evidence="8">Whitten #5841</strain>
        <tissue evidence="8">Leaf</tissue>
    </source>
</reference>
<gene>
    <name evidence="8" type="ORF">KP509_12G044300</name>
</gene>
<dbReference type="Pfam" id="PF01553">
    <property type="entry name" value="Acyltransferase"/>
    <property type="match status" value="1"/>
</dbReference>
<dbReference type="AlphaFoldDB" id="A0A8T2TLA4"/>
<dbReference type="EMBL" id="CM035417">
    <property type="protein sequence ID" value="KAH7423210.1"/>
    <property type="molecule type" value="Genomic_DNA"/>
</dbReference>
<evidence type="ECO:0000256" key="1">
    <source>
        <dbReference type="ARBA" id="ARBA00004141"/>
    </source>
</evidence>
<dbReference type="Gene3D" id="3.40.50.1000">
    <property type="entry name" value="HAD superfamily/HAD-like"/>
    <property type="match status" value="1"/>
</dbReference>
<comment type="subcellular location">
    <subcellularLocation>
        <location evidence="1">Membrane</location>
        <topology evidence="1">Multi-pass membrane protein</topology>
    </subcellularLocation>
</comment>
<dbReference type="PANTHER" id="PTHR15486:SF96">
    <property type="entry name" value="LIPID DROPLET-REGULATING VLDL ASSEMBLY FACTOR AUP1"/>
    <property type="match status" value="1"/>
</dbReference>
<keyword evidence="3" id="KW-0808">Transferase</keyword>
<dbReference type="OrthoDB" id="1913957at2759"/>
<protein>
    <recommendedName>
        <fullName evidence="7">Phospholipid/glycerol acyltransferase domain-containing protein</fullName>
    </recommendedName>
</protein>
<keyword evidence="4" id="KW-0812">Transmembrane</keyword>
<dbReference type="GO" id="GO:0090447">
    <property type="term" value="F:glycerol-3-phosphate 2-O-acyltransferase activity"/>
    <property type="evidence" value="ECO:0007669"/>
    <property type="project" value="TreeGrafter"/>
</dbReference>
<evidence type="ECO:0000256" key="6">
    <source>
        <dbReference type="ARBA" id="ARBA00023136"/>
    </source>
</evidence>
<dbReference type="PANTHER" id="PTHR15486">
    <property type="entry name" value="ANCIENT UBIQUITOUS PROTEIN"/>
    <property type="match status" value="1"/>
</dbReference>
<dbReference type="Gene3D" id="1.20.1440.100">
    <property type="entry name" value="SG protein - dephosphorylation function"/>
    <property type="match status" value="1"/>
</dbReference>
<dbReference type="GO" id="GO:0010143">
    <property type="term" value="P:cutin biosynthetic process"/>
    <property type="evidence" value="ECO:0007669"/>
    <property type="project" value="TreeGrafter"/>
</dbReference>
<dbReference type="GO" id="GO:0016020">
    <property type="term" value="C:membrane"/>
    <property type="evidence" value="ECO:0007669"/>
    <property type="project" value="UniProtKB-SubCell"/>
</dbReference>
<accession>A0A8T2TLA4</accession>
<dbReference type="Pfam" id="PF23270">
    <property type="entry name" value="HAD_RAM2_N"/>
    <property type="match status" value="1"/>
</dbReference>
<dbReference type="SUPFAM" id="SSF69593">
    <property type="entry name" value="Glycerol-3-phosphate (1)-acyltransferase"/>
    <property type="match status" value="1"/>
</dbReference>
<proteinExistence type="inferred from homology"/>
<organism evidence="8 9">
    <name type="scientific">Ceratopteris richardii</name>
    <name type="common">Triangle waterfern</name>
    <dbReference type="NCBI Taxonomy" id="49495"/>
    <lineage>
        <taxon>Eukaryota</taxon>
        <taxon>Viridiplantae</taxon>
        <taxon>Streptophyta</taxon>
        <taxon>Embryophyta</taxon>
        <taxon>Tracheophyta</taxon>
        <taxon>Polypodiopsida</taxon>
        <taxon>Polypodiidae</taxon>
        <taxon>Polypodiales</taxon>
        <taxon>Pteridineae</taxon>
        <taxon>Pteridaceae</taxon>
        <taxon>Parkerioideae</taxon>
        <taxon>Ceratopteris</taxon>
    </lineage>
</organism>
<feature type="domain" description="Phospholipid/glycerol acyltransferase" evidence="7">
    <location>
        <begin position="338"/>
        <end position="439"/>
    </location>
</feature>
<keyword evidence="9" id="KW-1185">Reference proteome</keyword>
<sequence>MDRLCALFAVKMEHRWTQKKQKKASAAERRKTAFPNMSQCNIEGRRKEMVVAGLEGTLLRHDSAFPYYMLVAWEAPAGFLRCLALLVLSPLIYVTYHLLSEWAAISMLAFVTFAGTPEEDIASVARAVLPKFFADDINPHAWKTFSAFEQRILLTAYPRTMVEPFARQYLGVEEVLASELQFVGGYGRRRATGFFLPPGVLVGAAKAAALRSRFPQPYLLPDVAMGHLPSDHHFLTCCKEGYLVTPSKSTDLLPPPTLCRPLIFHDGRLVSRPTPFNALLLLLWLPFGLILTSLRCASCSLLPVTASPLFLKALGVRFVVKGNPPDSSAHTDSANDGVLFASTHRTLMDPVFIALVLGRRIPTVTFSLSRVNEWASPIPTVRLSRNREKDAAIIRNYLENGDLIICPEGTTCREPMLLRFSALFAELSSRIVPVATNCKVSMFHATTARGWKGLDTFYFFLNPSPCYEVIFLDELPPSQTCAGGKAPHEVANHVQSLLASTLGFKVTNFTRQEKYKTLLGQT</sequence>
<dbReference type="InterPro" id="IPR002123">
    <property type="entry name" value="Plipid/glycerol_acylTrfase"/>
</dbReference>
<evidence type="ECO:0000256" key="5">
    <source>
        <dbReference type="ARBA" id="ARBA00022989"/>
    </source>
</evidence>
<evidence type="ECO:0000259" key="7">
    <source>
        <dbReference type="SMART" id="SM00563"/>
    </source>
</evidence>
<dbReference type="GO" id="GO:0016791">
    <property type="term" value="F:phosphatase activity"/>
    <property type="evidence" value="ECO:0007669"/>
    <property type="project" value="TreeGrafter"/>
</dbReference>
<name>A0A8T2TLA4_CERRI</name>
<dbReference type="InterPro" id="IPR023214">
    <property type="entry name" value="HAD_sf"/>
</dbReference>
<keyword evidence="5" id="KW-1133">Transmembrane helix</keyword>
<comment type="similarity">
    <text evidence="2">Belongs to the GPAT/DAPAT family.</text>
</comment>
<comment type="caution">
    <text evidence="8">The sequence shown here is derived from an EMBL/GenBank/DDBJ whole genome shotgun (WGS) entry which is preliminary data.</text>
</comment>
<evidence type="ECO:0000256" key="2">
    <source>
        <dbReference type="ARBA" id="ARBA00007937"/>
    </source>
</evidence>
<evidence type="ECO:0000256" key="3">
    <source>
        <dbReference type="ARBA" id="ARBA00022679"/>
    </source>
</evidence>
<evidence type="ECO:0000313" key="8">
    <source>
        <dbReference type="EMBL" id="KAH7423210.1"/>
    </source>
</evidence>
<dbReference type="Proteomes" id="UP000825935">
    <property type="component" value="Chromosome 12"/>
</dbReference>
<dbReference type="SMART" id="SM00563">
    <property type="entry name" value="PlsC"/>
    <property type="match status" value="1"/>
</dbReference>